<dbReference type="InterPro" id="IPR036101">
    <property type="entry name" value="CarD-like/TRCF_RID_sf"/>
</dbReference>
<dbReference type="InterPro" id="IPR042215">
    <property type="entry name" value="CarD-like_C"/>
</dbReference>
<dbReference type="EMBL" id="ARQD01000003">
    <property type="protein sequence ID" value="KIX85023.1"/>
    <property type="molecule type" value="Genomic_DNA"/>
</dbReference>
<evidence type="ECO:0000259" key="1">
    <source>
        <dbReference type="SMART" id="SM01058"/>
    </source>
</evidence>
<dbReference type="SUPFAM" id="SSF141259">
    <property type="entry name" value="CarD-like"/>
    <property type="match status" value="1"/>
</dbReference>
<dbReference type="AlphaFoldDB" id="A0A0D2JKW1"/>
<dbReference type="Pfam" id="PF02559">
    <property type="entry name" value="CarD_TRCF_RID"/>
    <property type="match status" value="1"/>
</dbReference>
<reference evidence="2 3" key="1">
    <citation type="journal article" date="2013" name="Proc. Natl. Acad. Sci. U.S.A.">
        <title>Candidate phylum TM6 genome recovered from a hospital sink biofilm provides genomic insights into this uncultivated phylum.</title>
        <authorList>
            <person name="McLean J.S."/>
            <person name="Lombardo M.J."/>
            <person name="Badger J.H."/>
            <person name="Edlund A."/>
            <person name="Novotny M."/>
            <person name="Yee-Greenbaum J."/>
            <person name="Vyahhi N."/>
            <person name="Hall A.P."/>
            <person name="Yang Y."/>
            <person name="Dupont C.L."/>
            <person name="Ziegler M.G."/>
            <person name="Chitsaz H."/>
            <person name="Allen A.E."/>
            <person name="Yooseph S."/>
            <person name="Tesler G."/>
            <person name="Pevzner P.A."/>
            <person name="Friedman R.M."/>
            <person name="Nealson K.H."/>
            <person name="Venter J.C."/>
            <person name="Lasken R.S."/>
        </authorList>
    </citation>
    <scope>NUCLEOTIDE SEQUENCE [LARGE SCALE GENOMIC DNA]</scope>
    <source>
        <strain evidence="2 3">TM6SC1</strain>
    </source>
</reference>
<dbReference type="Gene3D" id="1.20.58.1290">
    <property type="entry name" value="CarD-like, C-terminal domain"/>
    <property type="match status" value="1"/>
</dbReference>
<dbReference type="InterPro" id="IPR052531">
    <property type="entry name" value="CarD-like_regulator"/>
</dbReference>
<proteinExistence type="predicted"/>
<keyword evidence="3" id="KW-1185">Reference proteome</keyword>
<dbReference type="SMART" id="SM01058">
    <property type="entry name" value="CarD_TRCF"/>
    <property type="match status" value="1"/>
</dbReference>
<comment type="caution">
    <text evidence="2">The sequence shown here is derived from an EMBL/GenBank/DDBJ whole genome shotgun (WGS) entry which is preliminary data.</text>
</comment>
<dbReference type="Pfam" id="PF21095">
    <property type="entry name" value="CarD_C"/>
    <property type="match status" value="1"/>
</dbReference>
<evidence type="ECO:0000313" key="2">
    <source>
        <dbReference type="EMBL" id="KIX85023.1"/>
    </source>
</evidence>
<dbReference type="Proteomes" id="UP000032214">
    <property type="component" value="Unassembled WGS sequence"/>
</dbReference>
<accession>A0A0D2JKW1</accession>
<dbReference type="Gene3D" id="2.40.10.170">
    <property type="match status" value="1"/>
</dbReference>
<dbReference type="InterPro" id="IPR003711">
    <property type="entry name" value="CarD-like/TRCF_RID"/>
</dbReference>
<sequence length="172" mass="19624">MFSLFEKVVYPGHGVAQISGIVEKNVAGKTTQFFELKFLNRDMTILIPIDNLISVGIRKLSSDHNINKILKMLAEPVKQTVPELTTSNWNKRNKRYKSELIKGDLNEICKIYKDLLYIAQHKELSFGEKNLLQQTEAIMAQEISIVKGINEQQAIAHLRSLCDNNNNHPCLM</sequence>
<dbReference type="STRING" id="1306947.J120_03665"/>
<dbReference type="eggNOG" id="COG1329">
    <property type="taxonomic scope" value="Bacteria"/>
</dbReference>
<organism evidence="2 3">
    <name type="scientific">candidate division TM6 bacterium JCVI TM6SC1</name>
    <dbReference type="NCBI Taxonomy" id="1306947"/>
    <lineage>
        <taxon>Bacteria</taxon>
        <taxon>Candidatus Babelota</taxon>
        <taxon>Vermiphilus</taxon>
    </lineage>
</organism>
<feature type="domain" description="CarD-like/TRCF RNAP-interacting" evidence="1">
    <location>
        <begin position="1"/>
        <end position="116"/>
    </location>
</feature>
<dbReference type="GO" id="GO:0009303">
    <property type="term" value="P:rRNA transcription"/>
    <property type="evidence" value="ECO:0007669"/>
    <property type="project" value="TreeGrafter"/>
</dbReference>
<dbReference type="PANTHER" id="PTHR38447">
    <property type="entry name" value="TRANSCRIPTION FACTOR YDEB-RELATED"/>
    <property type="match status" value="1"/>
</dbReference>
<name>A0A0D2JKW1_9BACT</name>
<protein>
    <recommendedName>
        <fullName evidence="1">CarD-like/TRCF RNAP-interacting domain-containing protein</fullName>
    </recommendedName>
</protein>
<dbReference type="PANTHER" id="PTHR38447:SF1">
    <property type="entry name" value="RNA POLYMERASE-BINDING TRANSCRIPTION FACTOR CARD"/>
    <property type="match status" value="1"/>
</dbReference>
<gene>
    <name evidence="2" type="ORF">J120_03665</name>
</gene>
<dbReference type="InterPro" id="IPR048792">
    <property type="entry name" value="CarD_C"/>
</dbReference>
<evidence type="ECO:0000313" key="3">
    <source>
        <dbReference type="Proteomes" id="UP000032214"/>
    </source>
</evidence>